<protein>
    <submittedName>
        <fullName evidence="6">RNA polymerase sigma factor (Sigma-70 family)</fullName>
    </submittedName>
</protein>
<keyword evidence="7" id="KW-1185">Reference proteome</keyword>
<dbReference type="InterPro" id="IPR013324">
    <property type="entry name" value="RNA_pol_sigma_r3/r4-like"/>
</dbReference>
<keyword evidence="3" id="KW-0731">Sigma factor</keyword>
<accession>A0A3E0E088</accession>
<dbReference type="InterPro" id="IPR013249">
    <property type="entry name" value="RNA_pol_sigma70_r4_t2"/>
</dbReference>
<dbReference type="GO" id="GO:0006352">
    <property type="term" value="P:DNA-templated transcription initiation"/>
    <property type="evidence" value="ECO:0007669"/>
    <property type="project" value="InterPro"/>
</dbReference>
<comment type="similarity">
    <text evidence="1">Belongs to the sigma-70 factor family. ECF subfamily.</text>
</comment>
<organism evidence="6 7">
    <name type="scientific">Algoriphagus antarcticus</name>
    <dbReference type="NCBI Taxonomy" id="238540"/>
    <lineage>
        <taxon>Bacteria</taxon>
        <taxon>Pseudomonadati</taxon>
        <taxon>Bacteroidota</taxon>
        <taxon>Cytophagia</taxon>
        <taxon>Cytophagales</taxon>
        <taxon>Cyclobacteriaceae</taxon>
        <taxon>Algoriphagus</taxon>
    </lineage>
</organism>
<dbReference type="PANTHER" id="PTHR43133:SF46">
    <property type="entry name" value="RNA POLYMERASE SIGMA-70 FACTOR ECF SUBFAMILY"/>
    <property type="match status" value="1"/>
</dbReference>
<dbReference type="RefSeq" id="WP_086539968.1">
    <property type="nucleotide sequence ID" value="NZ_MSSW01000005.1"/>
</dbReference>
<proteinExistence type="inferred from homology"/>
<dbReference type="EMBL" id="QUNF01000007">
    <property type="protein sequence ID" value="REG90286.1"/>
    <property type="molecule type" value="Genomic_DNA"/>
</dbReference>
<evidence type="ECO:0000259" key="5">
    <source>
        <dbReference type="Pfam" id="PF08281"/>
    </source>
</evidence>
<dbReference type="GO" id="GO:0003677">
    <property type="term" value="F:DNA binding"/>
    <property type="evidence" value="ECO:0007669"/>
    <property type="project" value="InterPro"/>
</dbReference>
<dbReference type="Pfam" id="PF08281">
    <property type="entry name" value="Sigma70_r4_2"/>
    <property type="match status" value="1"/>
</dbReference>
<sequence>MKEQPQVEFPITNNSHFSVGVDEIYSDFEVWQSFKQGNKSAFIFIYETYFDLLFRYGSRISQNDELVKDAIHDVFFDLRQNCNTIGDTSSIKFFLFKCLKSKILKELKGWLGKKEEFDEKLSFEITFSHEQILIESQVNEEKSQRINRAIQELSPRQREAVYYLYFEGMTYKQVSELMELSSTKSARDIVYKSLRLLRESLDYLPLYFILALRILCF</sequence>
<dbReference type="GO" id="GO:0016987">
    <property type="term" value="F:sigma factor activity"/>
    <property type="evidence" value="ECO:0007669"/>
    <property type="project" value="UniProtKB-KW"/>
</dbReference>
<dbReference type="PANTHER" id="PTHR43133">
    <property type="entry name" value="RNA POLYMERASE ECF-TYPE SIGMA FACTO"/>
    <property type="match status" value="1"/>
</dbReference>
<feature type="domain" description="RNA polymerase sigma factor 70 region 4 type 2" evidence="5">
    <location>
        <begin position="144"/>
        <end position="183"/>
    </location>
</feature>
<dbReference type="InterPro" id="IPR014284">
    <property type="entry name" value="RNA_pol_sigma-70_dom"/>
</dbReference>
<dbReference type="CDD" id="cd06171">
    <property type="entry name" value="Sigma70_r4"/>
    <property type="match status" value="1"/>
</dbReference>
<name>A0A3E0E088_9BACT</name>
<dbReference type="OrthoDB" id="9150024at2"/>
<dbReference type="InterPro" id="IPR036388">
    <property type="entry name" value="WH-like_DNA-bd_sf"/>
</dbReference>
<gene>
    <name evidence="6" type="ORF">C8N25_10725</name>
</gene>
<comment type="caution">
    <text evidence="6">The sequence shown here is derived from an EMBL/GenBank/DDBJ whole genome shotgun (WGS) entry which is preliminary data.</text>
</comment>
<dbReference type="InterPro" id="IPR039425">
    <property type="entry name" value="RNA_pol_sigma-70-like"/>
</dbReference>
<evidence type="ECO:0000313" key="7">
    <source>
        <dbReference type="Proteomes" id="UP000256405"/>
    </source>
</evidence>
<dbReference type="Gene3D" id="1.10.10.10">
    <property type="entry name" value="Winged helix-like DNA-binding domain superfamily/Winged helix DNA-binding domain"/>
    <property type="match status" value="1"/>
</dbReference>
<dbReference type="SUPFAM" id="SSF88946">
    <property type="entry name" value="Sigma2 domain of RNA polymerase sigma factors"/>
    <property type="match status" value="1"/>
</dbReference>
<evidence type="ECO:0000256" key="4">
    <source>
        <dbReference type="ARBA" id="ARBA00023163"/>
    </source>
</evidence>
<evidence type="ECO:0000313" key="6">
    <source>
        <dbReference type="EMBL" id="REG90286.1"/>
    </source>
</evidence>
<dbReference type="NCBIfam" id="TIGR02937">
    <property type="entry name" value="sigma70-ECF"/>
    <property type="match status" value="1"/>
</dbReference>
<reference evidence="6 7" key="1">
    <citation type="submission" date="2018-08" db="EMBL/GenBank/DDBJ databases">
        <title>Genomic Encyclopedia of Archaeal and Bacterial Type Strains, Phase II (KMG-II): from individual species to whole genera.</title>
        <authorList>
            <person name="Goeker M."/>
        </authorList>
    </citation>
    <scope>NUCLEOTIDE SEQUENCE [LARGE SCALE GENOMIC DNA]</scope>
    <source>
        <strain evidence="6 7">DSM 15986</strain>
    </source>
</reference>
<dbReference type="Proteomes" id="UP000256405">
    <property type="component" value="Unassembled WGS sequence"/>
</dbReference>
<evidence type="ECO:0000256" key="3">
    <source>
        <dbReference type="ARBA" id="ARBA00023082"/>
    </source>
</evidence>
<keyword evidence="4" id="KW-0804">Transcription</keyword>
<dbReference type="SUPFAM" id="SSF88659">
    <property type="entry name" value="Sigma3 and sigma4 domains of RNA polymerase sigma factors"/>
    <property type="match status" value="1"/>
</dbReference>
<keyword evidence="2" id="KW-0805">Transcription regulation</keyword>
<evidence type="ECO:0000256" key="1">
    <source>
        <dbReference type="ARBA" id="ARBA00010641"/>
    </source>
</evidence>
<evidence type="ECO:0000256" key="2">
    <source>
        <dbReference type="ARBA" id="ARBA00023015"/>
    </source>
</evidence>
<dbReference type="InterPro" id="IPR013325">
    <property type="entry name" value="RNA_pol_sigma_r2"/>
</dbReference>
<dbReference type="AlphaFoldDB" id="A0A3E0E088"/>
<dbReference type="Gene3D" id="1.10.1740.10">
    <property type="match status" value="1"/>
</dbReference>